<accession>A0A0C9XDT9</accession>
<dbReference type="HOGENOM" id="CLU_031726_0_0_1"/>
<dbReference type="InterPro" id="IPR015943">
    <property type="entry name" value="WD40/YVTN_repeat-like_dom_sf"/>
</dbReference>
<protein>
    <recommendedName>
        <fullName evidence="3">Methanethiol oxidase</fullName>
    </recommendedName>
</protein>
<keyword evidence="2" id="KW-1185">Reference proteome</keyword>
<sequence>MDEPPSPLLKSRIPRKTVIIEHNFFSYGKFLIHDLHCPLRKGILYYCRDDAILEHNIHSSGKNEPRIIVPKHPTRGLEKISFIHIKGNRMLLFAKYSGNTNFDSESYLHLSIHEIHPDNRVGLILWSFNGSVDGHFDIDDLVPMKSTENALGITFGVKFINHWKLFDISTTETEASDDFPLIEYGRIGCDLNPKLKGSVPVIQSPDRRILLNASVEQEGRNEIVDIHYLDSGGTNNMSFSFLSRTSIPIPWAQETFPLPRTPPDLAFSADGSKFAMAMVCGRVSVWDTRRKVPLKSFMEVPMDNNDPPRVEYLQFSSGNLGKEVLVFIERDVFFPTIHVIDATSFETEEMLELELERLARHKGVGALFFDPSGRTLYAEINGTLYEWDLQKNEHGPEWWIGE</sequence>
<gene>
    <name evidence="1" type="ORF">K443DRAFT_642085</name>
</gene>
<organism evidence="1 2">
    <name type="scientific">Laccaria amethystina LaAM-08-1</name>
    <dbReference type="NCBI Taxonomy" id="1095629"/>
    <lineage>
        <taxon>Eukaryota</taxon>
        <taxon>Fungi</taxon>
        <taxon>Dikarya</taxon>
        <taxon>Basidiomycota</taxon>
        <taxon>Agaricomycotina</taxon>
        <taxon>Agaricomycetes</taxon>
        <taxon>Agaricomycetidae</taxon>
        <taxon>Agaricales</taxon>
        <taxon>Agaricineae</taxon>
        <taxon>Hydnangiaceae</taxon>
        <taxon>Laccaria</taxon>
    </lineage>
</organism>
<evidence type="ECO:0000313" key="2">
    <source>
        <dbReference type="Proteomes" id="UP000054477"/>
    </source>
</evidence>
<dbReference type="Proteomes" id="UP000054477">
    <property type="component" value="Unassembled WGS sequence"/>
</dbReference>
<evidence type="ECO:0000313" key="1">
    <source>
        <dbReference type="EMBL" id="KIJ94357.1"/>
    </source>
</evidence>
<name>A0A0C9XDT9_9AGAR</name>
<evidence type="ECO:0008006" key="3">
    <source>
        <dbReference type="Google" id="ProtNLM"/>
    </source>
</evidence>
<dbReference type="EMBL" id="KN838797">
    <property type="protein sequence ID" value="KIJ94357.1"/>
    <property type="molecule type" value="Genomic_DNA"/>
</dbReference>
<dbReference type="STRING" id="1095629.A0A0C9XDT9"/>
<dbReference type="Gene3D" id="2.130.10.10">
    <property type="entry name" value="YVTN repeat-like/Quinoprotein amine dehydrogenase"/>
    <property type="match status" value="1"/>
</dbReference>
<reference evidence="1 2" key="1">
    <citation type="submission" date="2014-04" db="EMBL/GenBank/DDBJ databases">
        <authorList>
            <consortium name="DOE Joint Genome Institute"/>
            <person name="Kuo A."/>
            <person name="Kohler A."/>
            <person name="Nagy L.G."/>
            <person name="Floudas D."/>
            <person name="Copeland A."/>
            <person name="Barry K.W."/>
            <person name="Cichocki N."/>
            <person name="Veneault-Fourrey C."/>
            <person name="LaButti K."/>
            <person name="Lindquist E.A."/>
            <person name="Lipzen A."/>
            <person name="Lundell T."/>
            <person name="Morin E."/>
            <person name="Murat C."/>
            <person name="Sun H."/>
            <person name="Tunlid A."/>
            <person name="Henrissat B."/>
            <person name="Grigoriev I.V."/>
            <person name="Hibbett D.S."/>
            <person name="Martin F."/>
            <person name="Nordberg H.P."/>
            <person name="Cantor M.N."/>
            <person name="Hua S.X."/>
        </authorList>
    </citation>
    <scope>NUCLEOTIDE SEQUENCE [LARGE SCALE GENOMIC DNA]</scope>
    <source>
        <strain evidence="1 2">LaAM-08-1</strain>
    </source>
</reference>
<dbReference type="AlphaFoldDB" id="A0A0C9XDT9"/>
<reference evidence="2" key="2">
    <citation type="submission" date="2015-01" db="EMBL/GenBank/DDBJ databases">
        <title>Evolutionary Origins and Diversification of the Mycorrhizal Mutualists.</title>
        <authorList>
            <consortium name="DOE Joint Genome Institute"/>
            <consortium name="Mycorrhizal Genomics Consortium"/>
            <person name="Kohler A."/>
            <person name="Kuo A."/>
            <person name="Nagy L.G."/>
            <person name="Floudas D."/>
            <person name="Copeland A."/>
            <person name="Barry K.W."/>
            <person name="Cichocki N."/>
            <person name="Veneault-Fourrey C."/>
            <person name="LaButti K."/>
            <person name="Lindquist E.A."/>
            <person name="Lipzen A."/>
            <person name="Lundell T."/>
            <person name="Morin E."/>
            <person name="Murat C."/>
            <person name="Riley R."/>
            <person name="Ohm R."/>
            <person name="Sun H."/>
            <person name="Tunlid A."/>
            <person name="Henrissat B."/>
            <person name="Grigoriev I.V."/>
            <person name="Hibbett D.S."/>
            <person name="Martin F."/>
        </authorList>
    </citation>
    <scope>NUCLEOTIDE SEQUENCE [LARGE SCALE GENOMIC DNA]</scope>
    <source>
        <strain evidence="2">LaAM-08-1</strain>
    </source>
</reference>
<proteinExistence type="predicted"/>
<dbReference type="SUPFAM" id="SSF82171">
    <property type="entry name" value="DPP6 N-terminal domain-like"/>
    <property type="match status" value="1"/>
</dbReference>